<dbReference type="EMBL" id="ML977008">
    <property type="protein sequence ID" value="KAF1952738.1"/>
    <property type="molecule type" value="Genomic_DNA"/>
</dbReference>
<feature type="non-terminal residue" evidence="2">
    <location>
        <position position="1"/>
    </location>
</feature>
<sequence length="106" mass="12195">GTFTYFLLHALRALLVNSIDITHSSVHEHLSTSLHAHWPRQTLMRYGKSGFTLFRDSLLAPDNSLLSIYKDKDGHLHLRAGEVHGMFEKDEYVAYDTKRPKQSNGW</sequence>
<evidence type="ECO:0000256" key="1">
    <source>
        <dbReference type="SAM" id="SignalP"/>
    </source>
</evidence>
<gene>
    <name evidence="2" type="ORF">CC80DRAFT_421697</name>
</gene>
<feature type="signal peptide" evidence="1">
    <location>
        <begin position="1"/>
        <end position="18"/>
    </location>
</feature>
<evidence type="ECO:0000313" key="2">
    <source>
        <dbReference type="EMBL" id="KAF1952738.1"/>
    </source>
</evidence>
<evidence type="ECO:0000313" key="3">
    <source>
        <dbReference type="Proteomes" id="UP000800035"/>
    </source>
</evidence>
<dbReference type="Proteomes" id="UP000800035">
    <property type="component" value="Unassembled WGS sequence"/>
</dbReference>
<dbReference type="OrthoDB" id="3223806at2759"/>
<protein>
    <submittedName>
        <fullName evidence="2">Uncharacterized protein</fullName>
    </submittedName>
</protein>
<keyword evidence="1" id="KW-0732">Signal</keyword>
<accession>A0A6A5TK33</accession>
<reference evidence="2" key="1">
    <citation type="journal article" date="2020" name="Stud. Mycol.">
        <title>101 Dothideomycetes genomes: a test case for predicting lifestyles and emergence of pathogens.</title>
        <authorList>
            <person name="Haridas S."/>
            <person name="Albert R."/>
            <person name="Binder M."/>
            <person name="Bloem J."/>
            <person name="Labutti K."/>
            <person name="Salamov A."/>
            <person name="Andreopoulos B."/>
            <person name="Baker S."/>
            <person name="Barry K."/>
            <person name="Bills G."/>
            <person name="Bluhm B."/>
            <person name="Cannon C."/>
            <person name="Castanera R."/>
            <person name="Culley D."/>
            <person name="Daum C."/>
            <person name="Ezra D."/>
            <person name="Gonzalez J."/>
            <person name="Henrissat B."/>
            <person name="Kuo A."/>
            <person name="Liang C."/>
            <person name="Lipzen A."/>
            <person name="Lutzoni F."/>
            <person name="Magnuson J."/>
            <person name="Mondo S."/>
            <person name="Nolan M."/>
            <person name="Ohm R."/>
            <person name="Pangilinan J."/>
            <person name="Park H.-J."/>
            <person name="Ramirez L."/>
            <person name="Alfaro M."/>
            <person name="Sun H."/>
            <person name="Tritt A."/>
            <person name="Yoshinaga Y."/>
            <person name="Zwiers L.-H."/>
            <person name="Turgeon B."/>
            <person name="Goodwin S."/>
            <person name="Spatafora J."/>
            <person name="Crous P."/>
            <person name="Grigoriev I."/>
        </authorList>
    </citation>
    <scope>NUCLEOTIDE SEQUENCE</scope>
    <source>
        <strain evidence="2">CBS 675.92</strain>
    </source>
</reference>
<name>A0A6A5TK33_9PLEO</name>
<keyword evidence="3" id="KW-1185">Reference proteome</keyword>
<organism evidence="2 3">
    <name type="scientific">Byssothecium circinans</name>
    <dbReference type="NCBI Taxonomy" id="147558"/>
    <lineage>
        <taxon>Eukaryota</taxon>
        <taxon>Fungi</taxon>
        <taxon>Dikarya</taxon>
        <taxon>Ascomycota</taxon>
        <taxon>Pezizomycotina</taxon>
        <taxon>Dothideomycetes</taxon>
        <taxon>Pleosporomycetidae</taxon>
        <taxon>Pleosporales</taxon>
        <taxon>Massarineae</taxon>
        <taxon>Massarinaceae</taxon>
        <taxon>Byssothecium</taxon>
    </lineage>
</organism>
<proteinExistence type="predicted"/>
<dbReference type="AlphaFoldDB" id="A0A6A5TK33"/>
<feature type="chain" id="PRO_5025692567" evidence="1">
    <location>
        <begin position="19"/>
        <end position="106"/>
    </location>
</feature>